<gene>
    <name evidence="1" type="ORF">Daura_16775</name>
</gene>
<dbReference type="OrthoDB" id="3699606at2"/>
<dbReference type="Gene3D" id="1.25.10.10">
    <property type="entry name" value="Leucine-rich Repeat Variant"/>
    <property type="match status" value="1"/>
</dbReference>
<evidence type="ECO:0008006" key="3">
    <source>
        <dbReference type="Google" id="ProtNLM"/>
    </source>
</evidence>
<sequence>MRIALAARHDAPADLLADLITTGGSPEPRGCPHRPDPAAALRQVRLAAAGNHGTPAAAVAPFTAAPDISLARVLATRRDLPPGTYERLVALGDHRVTAAVALNPAAPDDLLCRLYDAGDAAWRTNVLANWRTPLDVLVRHSRAGAGWVATDRHPDVDGLRALAADPDPKVRLVAAASHILPGDLRAALTDDPDLDVVRRAIGNSGVPADQVRRAAERWGPALFQTLAAHPSAPPELLLAIATHPDSPAGAVEDVAWQETAPPAALEACLRLPSAAPLLAGNPSTPPAILAGLTTHPDPQVRTELARNPALPAGAVHDLFVALTHPRTVLTDSLGSAAIDVSE</sequence>
<keyword evidence="2" id="KW-1185">Reference proteome</keyword>
<dbReference type="Proteomes" id="UP001058003">
    <property type="component" value="Chromosome"/>
</dbReference>
<dbReference type="KEGG" id="daur:Daura_16775"/>
<dbReference type="EMBL" id="CP073767">
    <property type="protein sequence ID" value="UWZ57667.1"/>
    <property type="molecule type" value="Genomic_DNA"/>
</dbReference>
<reference evidence="1" key="1">
    <citation type="submission" date="2021-04" db="EMBL/GenBank/DDBJ databases">
        <title>Dactylosporangium aurantiacum NRRL B-8018 full assembly.</title>
        <authorList>
            <person name="Hartkoorn R.C."/>
            <person name="Beaudoing E."/>
            <person name="Hot D."/>
        </authorList>
    </citation>
    <scope>NUCLEOTIDE SEQUENCE</scope>
    <source>
        <strain evidence="1">NRRL B-8018</strain>
    </source>
</reference>
<dbReference type="AlphaFoldDB" id="A0A9Q9IPU4"/>
<evidence type="ECO:0000313" key="1">
    <source>
        <dbReference type="EMBL" id="UWZ57667.1"/>
    </source>
</evidence>
<organism evidence="1 2">
    <name type="scientific">Dactylosporangium aurantiacum</name>
    <dbReference type="NCBI Taxonomy" id="35754"/>
    <lineage>
        <taxon>Bacteria</taxon>
        <taxon>Bacillati</taxon>
        <taxon>Actinomycetota</taxon>
        <taxon>Actinomycetes</taxon>
        <taxon>Micromonosporales</taxon>
        <taxon>Micromonosporaceae</taxon>
        <taxon>Dactylosporangium</taxon>
    </lineage>
</organism>
<protein>
    <recommendedName>
        <fullName evidence="3">Leucine rich repeat variant</fullName>
    </recommendedName>
</protein>
<name>A0A9Q9IPU4_9ACTN</name>
<dbReference type="RefSeq" id="WP_156089700.1">
    <property type="nucleotide sequence ID" value="NZ_CP073767.1"/>
</dbReference>
<accession>A0A9Q9IPU4</accession>
<evidence type="ECO:0000313" key="2">
    <source>
        <dbReference type="Proteomes" id="UP001058003"/>
    </source>
</evidence>
<dbReference type="InterPro" id="IPR011989">
    <property type="entry name" value="ARM-like"/>
</dbReference>
<proteinExistence type="predicted"/>